<protein>
    <submittedName>
        <fullName evidence="1">Uncharacterized protein</fullName>
    </submittedName>
</protein>
<dbReference type="EMBL" id="CACVKT020009930">
    <property type="protein sequence ID" value="CAC5423936.1"/>
    <property type="molecule type" value="Genomic_DNA"/>
</dbReference>
<dbReference type="OrthoDB" id="10333473at2759"/>
<proteinExistence type="predicted"/>
<dbReference type="AlphaFoldDB" id="A0A6J8EW19"/>
<evidence type="ECO:0000313" key="2">
    <source>
        <dbReference type="Proteomes" id="UP000507470"/>
    </source>
</evidence>
<organism evidence="1 2">
    <name type="scientific">Mytilus coruscus</name>
    <name type="common">Sea mussel</name>
    <dbReference type="NCBI Taxonomy" id="42192"/>
    <lineage>
        <taxon>Eukaryota</taxon>
        <taxon>Metazoa</taxon>
        <taxon>Spiralia</taxon>
        <taxon>Lophotrochozoa</taxon>
        <taxon>Mollusca</taxon>
        <taxon>Bivalvia</taxon>
        <taxon>Autobranchia</taxon>
        <taxon>Pteriomorphia</taxon>
        <taxon>Mytilida</taxon>
        <taxon>Mytiloidea</taxon>
        <taxon>Mytilidae</taxon>
        <taxon>Mytilinae</taxon>
        <taxon>Mytilus</taxon>
    </lineage>
</organism>
<reference evidence="1 2" key="1">
    <citation type="submission" date="2020-06" db="EMBL/GenBank/DDBJ databases">
        <authorList>
            <person name="Li R."/>
            <person name="Bekaert M."/>
        </authorList>
    </citation>
    <scope>NUCLEOTIDE SEQUENCE [LARGE SCALE GENOMIC DNA]</scope>
    <source>
        <strain evidence="2">wild</strain>
    </source>
</reference>
<dbReference type="Proteomes" id="UP000507470">
    <property type="component" value="Unassembled WGS sequence"/>
</dbReference>
<keyword evidence="2" id="KW-1185">Reference proteome</keyword>
<sequence length="256" mass="28595">MLSSALLDTTTSGSSKYLIRKFIASESLLGCTKEDLPKVEKIIGPKPLVDRVKKSKGTVICRTKFKQAFLDKTEKDIAEEKRVKKVTKLTKNLDHLSSTMNACQAIVKPDCTKPKVLKAAGIQQALLGLLLKVVDNTDFQVDNISLDTVKEADYEKLSAAKLAWIKQKKSPPTEIMQSVKVATLEFAGVKFKCKVPSGTEYLNFVEKAVLKPTLGMLPRLKRLVVCEEKYSYTPDDLKAATREQRKKNKKFIHCTS</sequence>
<name>A0A6J8EW19_MYTCO</name>
<evidence type="ECO:0000313" key="1">
    <source>
        <dbReference type="EMBL" id="CAC5423936.1"/>
    </source>
</evidence>
<gene>
    <name evidence="1" type="ORF">MCOR_55896</name>
</gene>
<accession>A0A6J8EW19</accession>